<protein>
    <submittedName>
        <fullName evidence="1">ROK family protein</fullName>
    </submittedName>
</protein>
<comment type="caution">
    <text evidence="1">The sequence shown here is derived from an EMBL/GenBank/DDBJ whole genome shotgun (WGS) entry which is preliminary data.</text>
</comment>
<reference evidence="1 2" key="1">
    <citation type="journal article" date="2015" name="ISME J.">
        <title>Draft Genome Sequence of Streptomyces incarnatus NRRL8089, which Produces the Nucleoside Antibiotic Sinefungin.</title>
        <authorList>
            <person name="Oshima K."/>
            <person name="Hattori M."/>
            <person name="Shimizu H."/>
            <person name="Fukuda K."/>
            <person name="Nemoto M."/>
            <person name="Inagaki K."/>
            <person name="Tamura T."/>
        </authorList>
    </citation>
    <scope>NUCLEOTIDE SEQUENCE [LARGE SCALE GENOMIC DNA]</scope>
    <source>
        <strain evidence="1 2">FACHB-1277</strain>
    </source>
</reference>
<evidence type="ECO:0000313" key="2">
    <source>
        <dbReference type="Proteomes" id="UP000631421"/>
    </source>
</evidence>
<gene>
    <name evidence="1" type="ORF">H6F44_21835</name>
</gene>
<dbReference type="AlphaFoldDB" id="A0A926UXJ2"/>
<organism evidence="1 2">
    <name type="scientific">Pseudanabaena cinerea FACHB-1277</name>
    <dbReference type="NCBI Taxonomy" id="2949581"/>
    <lineage>
        <taxon>Bacteria</taxon>
        <taxon>Bacillati</taxon>
        <taxon>Cyanobacteriota</taxon>
        <taxon>Cyanophyceae</taxon>
        <taxon>Pseudanabaenales</taxon>
        <taxon>Pseudanabaenaceae</taxon>
        <taxon>Pseudanabaena</taxon>
        <taxon>Pseudanabaena cinerea</taxon>
    </lineage>
</organism>
<dbReference type="InterPro" id="IPR043129">
    <property type="entry name" value="ATPase_NBD"/>
</dbReference>
<dbReference type="Proteomes" id="UP000631421">
    <property type="component" value="Unassembled WGS sequence"/>
</dbReference>
<accession>A0A926UXJ2</accession>
<dbReference type="SUPFAM" id="SSF53067">
    <property type="entry name" value="Actin-like ATPase domain"/>
    <property type="match status" value="1"/>
</dbReference>
<proteinExistence type="predicted"/>
<dbReference type="EMBL" id="JACJPY010000140">
    <property type="protein sequence ID" value="MBD2152738.1"/>
    <property type="molecule type" value="Genomic_DNA"/>
</dbReference>
<evidence type="ECO:0000313" key="1">
    <source>
        <dbReference type="EMBL" id="MBD2152738.1"/>
    </source>
</evidence>
<sequence length="337" mass="38080">MSYIAMLFPTHYTEPVPILKSAWNTLNPSKPHQKYNLICVELGHRRCKTALIGASSDTYNMEFTKKFLLDSTGDFFGQTGFVKFTGYLKNLKKELEADKSINKIDGLALSLCCPVNSQDGRIDNSSEYFEGWESMIREKLNEEIGEEDIIIVNDAVAFALGCQDAVIIKKLKLPTLCLTLGGGIGSAFIKKGKRKAILSRSSYFVESFEVGHIHKEWSDGFYGNPHQLAGQHFFEWAGTQTDWNRVKKKQEFSQRIAWIINSIKNEEGKDFSSIVIGGGRSRDDFIDRNTLINGLSPKITNLQVKSDTYLSLQGAARLWLQKFHYEEDIPELVDGKI</sequence>
<keyword evidence="2" id="KW-1185">Reference proteome</keyword>
<dbReference type="Gene3D" id="3.30.420.40">
    <property type="match status" value="2"/>
</dbReference>
<name>A0A926UXJ2_9CYAN</name>
<dbReference type="RefSeq" id="WP_190353199.1">
    <property type="nucleotide sequence ID" value="NZ_JACJPY010000140.1"/>
</dbReference>